<dbReference type="AlphaFoldDB" id="A0AAN6TGL0"/>
<evidence type="ECO:0000256" key="1">
    <source>
        <dbReference type="SAM" id="MobiDB-lite"/>
    </source>
</evidence>
<evidence type="ECO:0000313" key="3">
    <source>
        <dbReference type="Proteomes" id="UP001302812"/>
    </source>
</evidence>
<dbReference type="EMBL" id="MU853338">
    <property type="protein sequence ID" value="KAK4113791.1"/>
    <property type="molecule type" value="Genomic_DNA"/>
</dbReference>
<name>A0AAN6TGL0_9PEZI</name>
<dbReference type="GeneID" id="89934369"/>
<keyword evidence="3" id="KW-1185">Reference proteome</keyword>
<dbReference type="Proteomes" id="UP001302812">
    <property type="component" value="Unassembled WGS sequence"/>
</dbReference>
<dbReference type="RefSeq" id="XP_064671361.1">
    <property type="nucleotide sequence ID" value="XM_064810244.1"/>
</dbReference>
<accession>A0AAN6TGL0</accession>
<gene>
    <name evidence="2" type="ORF">N656DRAFT_598819</name>
</gene>
<protein>
    <submittedName>
        <fullName evidence="2">Uncharacterized protein</fullName>
    </submittedName>
</protein>
<feature type="region of interest" description="Disordered" evidence="1">
    <location>
        <begin position="28"/>
        <end position="69"/>
    </location>
</feature>
<sequence>MAALSCRQSSGDFLIRNWKKIATTLKKQPDPPTAFAVAGSAGLHTYPTPTTSGASSRHPARPTRLVHSPPRRQDRYLIWGLTIEENGACLGSGRVLWGTNERGSLGLWTERTQRPDASF</sequence>
<organism evidence="2 3">
    <name type="scientific">Canariomyces notabilis</name>
    <dbReference type="NCBI Taxonomy" id="2074819"/>
    <lineage>
        <taxon>Eukaryota</taxon>
        <taxon>Fungi</taxon>
        <taxon>Dikarya</taxon>
        <taxon>Ascomycota</taxon>
        <taxon>Pezizomycotina</taxon>
        <taxon>Sordariomycetes</taxon>
        <taxon>Sordariomycetidae</taxon>
        <taxon>Sordariales</taxon>
        <taxon>Chaetomiaceae</taxon>
        <taxon>Canariomyces</taxon>
    </lineage>
</organism>
<evidence type="ECO:0000313" key="2">
    <source>
        <dbReference type="EMBL" id="KAK4113791.1"/>
    </source>
</evidence>
<comment type="caution">
    <text evidence="2">The sequence shown here is derived from an EMBL/GenBank/DDBJ whole genome shotgun (WGS) entry which is preliminary data.</text>
</comment>
<reference evidence="2" key="1">
    <citation type="journal article" date="2023" name="Mol. Phylogenet. Evol.">
        <title>Genome-scale phylogeny and comparative genomics of the fungal order Sordariales.</title>
        <authorList>
            <person name="Hensen N."/>
            <person name="Bonometti L."/>
            <person name="Westerberg I."/>
            <person name="Brannstrom I.O."/>
            <person name="Guillou S."/>
            <person name="Cros-Aarteil S."/>
            <person name="Calhoun S."/>
            <person name="Haridas S."/>
            <person name="Kuo A."/>
            <person name="Mondo S."/>
            <person name="Pangilinan J."/>
            <person name="Riley R."/>
            <person name="LaButti K."/>
            <person name="Andreopoulos B."/>
            <person name="Lipzen A."/>
            <person name="Chen C."/>
            <person name="Yan M."/>
            <person name="Daum C."/>
            <person name="Ng V."/>
            <person name="Clum A."/>
            <person name="Steindorff A."/>
            <person name="Ohm R.A."/>
            <person name="Martin F."/>
            <person name="Silar P."/>
            <person name="Natvig D.O."/>
            <person name="Lalanne C."/>
            <person name="Gautier V."/>
            <person name="Ament-Velasquez S.L."/>
            <person name="Kruys A."/>
            <person name="Hutchinson M.I."/>
            <person name="Powell A.J."/>
            <person name="Barry K."/>
            <person name="Miller A.N."/>
            <person name="Grigoriev I.V."/>
            <person name="Debuchy R."/>
            <person name="Gladieux P."/>
            <person name="Hiltunen Thoren M."/>
            <person name="Johannesson H."/>
        </authorList>
    </citation>
    <scope>NUCLEOTIDE SEQUENCE</scope>
    <source>
        <strain evidence="2">CBS 508.74</strain>
    </source>
</reference>
<reference evidence="2" key="2">
    <citation type="submission" date="2023-05" db="EMBL/GenBank/DDBJ databases">
        <authorList>
            <consortium name="Lawrence Berkeley National Laboratory"/>
            <person name="Steindorff A."/>
            <person name="Hensen N."/>
            <person name="Bonometti L."/>
            <person name="Westerberg I."/>
            <person name="Brannstrom I.O."/>
            <person name="Guillou S."/>
            <person name="Cros-Aarteil S."/>
            <person name="Calhoun S."/>
            <person name="Haridas S."/>
            <person name="Kuo A."/>
            <person name="Mondo S."/>
            <person name="Pangilinan J."/>
            <person name="Riley R."/>
            <person name="Labutti K."/>
            <person name="Andreopoulos B."/>
            <person name="Lipzen A."/>
            <person name="Chen C."/>
            <person name="Yanf M."/>
            <person name="Daum C."/>
            <person name="Ng V."/>
            <person name="Clum A."/>
            <person name="Ohm R."/>
            <person name="Martin F."/>
            <person name="Silar P."/>
            <person name="Natvig D."/>
            <person name="Lalanne C."/>
            <person name="Gautier V."/>
            <person name="Ament-Velasquez S.L."/>
            <person name="Kruys A."/>
            <person name="Hutchinson M.I."/>
            <person name="Powell A.J."/>
            <person name="Barry K."/>
            <person name="Miller A.N."/>
            <person name="Grigoriev I.V."/>
            <person name="Debuchy R."/>
            <person name="Gladieux P."/>
            <person name="Thoren M.H."/>
            <person name="Johannesson H."/>
        </authorList>
    </citation>
    <scope>NUCLEOTIDE SEQUENCE</scope>
    <source>
        <strain evidence="2">CBS 508.74</strain>
    </source>
</reference>
<proteinExistence type="predicted"/>